<sequence length="382" mass="45430">MKLLNRENSVEEANSLILELERKDSIVMLDGISNWSRLHSYDNVSNSVSEKRLTLEHILKGNIGNFRKMKLWVTSRNIDKDLKVMSKPYTRVDVIGFTESQRNACFERFWQEKRDKKNEENIKDYRMLEEKQQKWEDQTSKPEERPLNFKLVADILENWQSQMTTVSNCKDYITRSPLIARLFASIYLHTNREDNTMLEQNLFLFFENKPETIRNLLEVGKCDLLACLLEVGRQDEEKYKEYAKMLQLEKLVFNHSKEEYYQDAILHLLKSCEETETTIKSLEIYGDFPIVRLSSLPIIRDQLVFHEVHLADKAKFKAVLKKVPKMTKQIKFYDSEIPERLSQDELQDIVDIEKIEVFRKTEDASYERLCKNGEWEKWTSEQ</sequence>
<organism evidence="1 2">
    <name type="scientific">Stichopus japonicus</name>
    <name type="common">Sea cucumber</name>
    <dbReference type="NCBI Taxonomy" id="307972"/>
    <lineage>
        <taxon>Eukaryota</taxon>
        <taxon>Metazoa</taxon>
        <taxon>Echinodermata</taxon>
        <taxon>Eleutherozoa</taxon>
        <taxon>Echinozoa</taxon>
        <taxon>Holothuroidea</taxon>
        <taxon>Aspidochirotacea</taxon>
        <taxon>Aspidochirotida</taxon>
        <taxon>Stichopodidae</taxon>
        <taxon>Apostichopus</taxon>
    </lineage>
</organism>
<comment type="caution">
    <text evidence="1">The sequence shown here is derived from an EMBL/GenBank/DDBJ whole genome shotgun (WGS) entry which is preliminary data.</text>
</comment>
<dbReference type="EMBL" id="MRZV01000776">
    <property type="protein sequence ID" value="PIK44449.1"/>
    <property type="molecule type" value="Genomic_DNA"/>
</dbReference>
<dbReference type="Proteomes" id="UP000230750">
    <property type="component" value="Unassembled WGS sequence"/>
</dbReference>
<gene>
    <name evidence="1" type="ORF">BSL78_18696</name>
</gene>
<protein>
    <submittedName>
        <fullName evidence="1">Uncharacterized protein</fullName>
    </submittedName>
</protein>
<reference evidence="1 2" key="1">
    <citation type="journal article" date="2017" name="PLoS Biol.">
        <title>The sea cucumber genome provides insights into morphological evolution and visceral regeneration.</title>
        <authorList>
            <person name="Zhang X."/>
            <person name="Sun L."/>
            <person name="Yuan J."/>
            <person name="Sun Y."/>
            <person name="Gao Y."/>
            <person name="Zhang L."/>
            <person name="Li S."/>
            <person name="Dai H."/>
            <person name="Hamel J.F."/>
            <person name="Liu C."/>
            <person name="Yu Y."/>
            <person name="Liu S."/>
            <person name="Lin W."/>
            <person name="Guo K."/>
            <person name="Jin S."/>
            <person name="Xu P."/>
            <person name="Storey K.B."/>
            <person name="Huan P."/>
            <person name="Zhang T."/>
            <person name="Zhou Y."/>
            <person name="Zhang J."/>
            <person name="Lin C."/>
            <person name="Li X."/>
            <person name="Xing L."/>
            <person name="Huo D."/>
            <person name="Sun M."/>
            <person name="Wang L."/>
            <person name="Mercier A."/>
            <person name="Li F."/>
            <person name="Yang H."/>
            <person name="Xiang J."/>
        </authorList>
    </citation>
    <scope>NUCLEOTIDE SEQUENCE [LARGE SCALE GENOMIC DNA]</scope>
    <source>
        <strain evidence="1">Shaxun</strain>
        <tissue evidence="1">Muscle</tissue>
    </source>
</reference>
<evidence type="ECO:0000313" key="2">
    <source>
        <dbReference type="Proteomes" id="UP000230750"/>
    </source>
</evidence>
<evidence type="ECO:0000313" key="1">
    <source>
        <dbReference type="EMBL" id="PIK44449.1"/>
    </source>
</evidence>
<proteinExistence type="predicted"/>
<accession>A0A2G8K906</accession>
<dbReference type="AlphaFoldDB" id="A0A2G8K906"/>
<keyword evidence="2" id="KW-1185">Reference proteome</keyword>
<name>A0A2G8K906_STIJA</name>